<reference evidence="1" key="1">
    <citation type="journal article" date="2020" name="Stud. Mycol.">
        <title>101 Dothideomycetes genomes: a test case for predicting lifestyles and emergence of pathogens.</title>
        <authorList>
            <person name="Haridas S."/>
            <person name="Albert R."/>
            <person name="Binder M."/>
            <person name="Bloem J."/>
            <person name="Labutti K."/>
            <person name="Salamov A."/>
            <person name="Andreopoulos B."/>
            <person name="Baker S."/>
            <person name="Barry K."/>
            <person name="Bills G."/>
            <person name="Bluhm B."/>
            <person name="Cannon C."/>
            <person name="Castanera R."/>
            <person name="Culley D."/>
            <person name="Daum C."/>
            <person name="Ezra D."/>
            <person name="Gonzalez J."/>
            <person name="Henrissat B."/>
            <person name="Kuo A."/>
            <person name="Liang C."/>
            <person name="Lipzen A."/>
            <person name="Lutzoni F."/>
            <person name="Magnuson J."/>
            <person name="Mondo S."/>
            <person name="Nolan M."/>
            <person name="Ohm R."/>
            <person name="Pangilinan J."/>
            <person name="Park H.-J."/>
            <person name="Ramirez L."/>
            <person name="Alfaro M."/>
            <person name="Sun H."/>
            <person name="Tritt A."/>
            <person name="Yoshinaga Y."/>
            <person name="Zwiers L.-H."/>
            <person name="Turgeon B."/>
            <person name="Goodwin S."/>
            <person name="Spatafora J."/>
            <person name="Crous P."/>
            <person name="Grigoriev I."/>
        </authorList>
    </citation>
    <scope>NUCLEOTIDE SEQUENCE</scope>
    <source>
        <strain evidence="1">CBS 262.69</strain>
    </source>
</reference>
<dbReference type="AlphaFoldDB" id="A0A6G1I1P5"/>
<keyword evidence="2" id="KW-1185">Reference proteome</keyword>
<gene>
    <name evidence="1" type="ORF">EJ06DRAFT_520269</name>
</gene>
<evidence type="ECO:0000313" key="2">
    <source>
        <dbReference type="Proteomes" id="UP000799640"/>
    </source>
</evidence>
<evidence type="ECO:0000313" key="1">
    <source>
        <dbReference type="EMBL" id="KAF2402218.1"/>
    </source>
</evidence>
<proteinExistence type="predicted"/>
<accession>A0A6G1I1P5</accession>
<organism evidence="1 2">
    <name type="scientific">Trichodelitschia bisporula</name>
    <dbReference type="NCBI Taxonomy" id="703511"/>
    <lineage>
        <taxon>Eukaryota</taxon>
        <taxon>Fungi</taxon>
        <taxon>Dikarya</taxon>
        <taxon>Ascomycota</taxon>
        <taxon>Pezizomycotina</taxon>
        <taxon>Dothideomycetes</taxon>
        <taxon>Dothideomycetes incertae sedis</taxon>
        <taxon>Phaeotrichales</taxon>
        <taxon>Phaeotrichaceae</taxon>
        <taxon>Trichodelitschia</taxon>
    </lineage>
</organism>
<sequence length="200" mass="22901">MPRGAALDEEHWRAVAAIDCDDGGKILKAKIQREARHHIGEYDEEHRLMHAILQTTVRRSGRPLFATALDSGRASNWITSHVSGIKYQGYPGREEQKRQLFITIPPAFTDFVDANAIGVIHELLSLLRIVNLLDLKTPLHDRAFHTHEEKDFLKEQVDLEIEDEDFECFPSVLSLPFCHRKKRYGRELRVDGLGVAIVRD</sequence>
<dbReference type="EMBL" id="ML996691">
    <property type="protein sequence ID" value="KAF2402218.1"/>
    <property type="molecule type" value="Genomic_DNA"/>
</dbReference>
<protein>
    <submittedName>
        <fullName evidence="1">Uncharacterized protein</fullName>
    </submittedName>
</protein>
<dbReference type="Proteomes" id="UP000799640">
    <property type="component" value="Unassembled WGS sequence"/>
</dbReference>
<name>A0A6G1I1P5_9PEZI</name>